<dbReference type="GO" id="GO:0006310">
    <property type="term" value="P:DNA recombination"/>
    <property type="evidence" value="ECO:0007669"/>
    <property type="project" value="UniProtKB-KW"/>
</dbReference>
<evidence type="ECO:0000259" key="7">
    <source>
        <dbReference type="PROSITE" id="PS51900"/>
    </source>
</evidence>
<dbReference type="InterPro" id="IPR050808">
    <property type="entry name" value="Phage_Integrase"/>
</dbReference>
<keyword evidence="3 5" id="KW-0238">DNA-binding</keyword>
<dbReference type="InterPro" id="IPR011010">
    <property type="entry name" value="DNA_brk_join_enz"/>
</dbReference>
<dbReference type="CDD" id="cd00801">
    <property type="entry name" value="INT_P4_C"/>
    <property type="match status" value="1"/>
</dbReference>
<name>A0A6G5QMZ4_CAMRE</name>
<evidence type="ECO:0000256" key="4">
    <source>
        <dbReference type="ARBA" id="ARBA00023172"/>
    </source>
</evidence>
<dbReference type="InterPro" id="IPR010998">
    <property type="entry name" value="Integrase_recombinase_N"/>
</dbReference>
<dbReference type="Gene3D" id="3.30.160.390">
    <property type="entry name" value="Integrase, DNA-binding domain"/>
    <property type="match status" value="1"/>
</dbReference>
<comment type="similarity">
    <text evidence="1">Belongs to the 'phage' integrase family.</text>
</comment>
<evidence type="ECO:0000256" key="2">
    <source>
        <dbReference type="ARBA" id="ARBA00022908"/>
    </source>
</evidence>
<feature type="domain" description="Core-binding (CB)" evidence="7">
    <location>
        <begin position="98"/>
        <end position="179"/>
    </location>
</feature>
<dbReference type="Pfam" id="PF22022">
    <property type="entry name" value="Phage_int_M"/>
    <property type="match status" value="1"/>
</dbReference>
<dbReference type="PROSITE" id="PS51900">
    <property type="entry name" value="CB"/>
    <property type="match status" value="1"/>
</dbReference>
<dbReference type="Proteomes" id="UP000502377">
    <property type="component" value="Chromosome"/>
</dbReference>
<protein>
    <submittedName>
        <fullName evidence="8">Site-specific recombinase, phage integrase family (DUF4102 domain)</fullName>
    </submittedName>
</protein>
<sequence>MPKIPIPLTDREIRGLKPKDKIYKKCDGRGLYIFVDPSGRKYFALEYKSPADNKIKRLNLGDFPEFSLAMAREERFKLEQKVRDGIDVKHESEINEQANFKKLAQRWLEIKAASVEPNTLNRDKRLLEMYAYPFFENRSITDITVTDVIEILKKIEAKGSLEMMKRLYSLLNQIWQSAYYIAPNNVIASINYRFTFKKVKEKNYATLTKNADIKALWQSIDEYSGDIRTKYALKFAVLTALRPFNIRSAKWEYIDFDEGVISIPAGDMKMREAFTLPLSRQALELLKEYKGYNLDQIYLFGSLYGSARYMSENTLNVALRRMGFSKDEIVSHGFRAMFSTVCNENIDAHGLNFDIIEKCLAHKGTDKIRAAYNRAQNLAQMRAMMQWWADYLDAL</sequence>
<dbReference type="InterPro" id="IPR025166">
    <property type="entry name" value="Integrase_DNA_bind_dom"/>
</dbReference>
<dbReference type="PROSITE" id="PS51898">
    <property type="entry name" value="TYR_RECOMBINASE"/>
    <property type="match status" value="1"/>
</dbReference>
<dbReference type="GO" id="GO:0015074">
    <property type="term" value="P:DNA integration"/>
    <property type="evidence" value="ECO:0007669"/>
    <property type="project" value="UniProtKB-KW"/>
</dbReference>
<dbReference type="GO" id="GO:0003677">
    <property type="term" value="F:DNA binding"/>
    <property type="evidence" value="ECO:0007669"/>
    <property type="project" value="UniProtKB-UniRule"/>
</dbReference>
<dbReference type="InterPro" id="IPR038488">
    <property type="entry name" value="Integrase_DNA-bd_sf"/>
</dbReference>
<dbReference type="InterPro" id="IPR002104">
    <property type="entry name" value="Integrase_catalytic"/>
</dbReference>
<dbReference type="InterPro" id="IPR013762">
    <property type="entry name" value="Integrase-like_cat_sf"/>
</dbReference>
<accession>A0A6G5QMZ4</accession>
<organism evidence="8 9">
    <name type="scientific">Campylobacter rectus</name>
    <name type="common">Wolinella recta</name>
    <dbReference type="NCBI Taxonomy" id="203"/>
    <lineage>
        <taxon>Bacteria</taxon>
        <taxon>Pseudomonadati</taxon>
        <taxon>Campylobacterota</taxon>
        <taxon>Epsilonproteobacteria</taxon>
        <taxon>Campylobacterales</taxon>
        <taxon>Campylobacteraceae</taxon>
        <taxon>Campylobacter</taxon>
    </lineage>
</organism>
<evidence type="ECO:0000256" key="3">
    <source>
        <dbReference type="ARBA" id="ARBA00023125"/>
    </source>
</evidence>
<evidence type="ECO:0000259" key="6">
    <source>
        <dbReference type="PROSITE" id="PS51898"/>
    </source>
</evidence>
<evidence type="ECO:0000313" key="8">
    <source>
        <dbReference type="EMBL" id="QCD46952.1"/>
    </source>
</evidence>
<dbReference type="Gene3D" id="1.10.443.10">
    <property type="entry name" value="Intergrase catalytic core"/>
    <property type="match status" value="1"/>
</dbReference>
<keyword evidence="4" id="KW-0233">DNA recombination</keyword>
<dbReference type="SUPFAM" id="SSF56349">
    <property type="entry name" value="DNA breaking-rejoining enzymes"/>
    <property type="match status" value="1"/>
</dbReference>
<dbReference type="EMBL" id="CP012543">
    <property type="protein sequence ID" value="QCD46952.1"/>
    <property type="molecule type" value="Genomic_DNA"/>
</dbReference>
<dbReference type="Pfam" id="PF00589">
    <property type="entry name" value="Phage_integrase"/>
    <property type="match status" value="1"/>
</dbReference>
<evidence type="ECO:0000256" key="5">
    <source>
        <dbReference type="PROSITE-ProRule" id="PRU01248"/>
    </source>
</evidence>
<dbReference type="AlphaFoldDB" id="A0A6G5QMZ4"/>
<gene>
    <name evidence="8" type="ORF">CRECT_1298</name>
</gene>
<dbReference type="Gene3D" id="1.10.150.130">
    <property type="match status" value="1"/>
</dbReference>
<dbReference type="PANTHER" id="PTHR30629:SF2">
    <property type="entry name" value="PROPHAGE INTEGRASE INTS-RELATED"/>
    <property type="match status" value="1"/>
</dbReference>
<proteinExistence type="inferred from homology"/>
<dbReference type="RefSeq" id="WP_002944669.1">
    <property type="nucleotide sequence ID" value="NZ_CP012543.1"/>
</dbReference>
<dbReference type="PANTHER" id="PTHR30629">
    <property type="entry name" value="PROPHAGE INTEGRASE"/>
    <property type="match status" value="1"/>
</dbReference>
<keyword evidence="2" id="KW-0229">DNA integration</keyword>
<evidence type="ECO:0000256" key="1">
    <source>
        <dbReference type="ARBA" id="ARBA00008857"/>
    </source>
</evidence>
<feature type="domain" description="Tyr recombinase" evidence="6">
    <location>
        <begin position="202"/>
        <end position="386"/>
    </location>
</feature>
<dbReference type="KEGG" id="crx:CRECT_1298"/>
<dbReference type="InterPro" id="IPR044068">
    <property type="entry name" value="CB"/>
</dbReference>
<dbReference type="Pfam" id="PF13356">
    <property type="entry name" value="Arm-DNA-bind_3"/>
    <property type="match status" value="1"/>
</dbReference>
<reference evidence="8 9" key="1">
    <citation type="submission" date="2016-07" db="EMBL/GenBank/DDBJ databases">
        <title>Comparative genomics of the Campylobacter concisus group.</title>
        <authorList>
            <person name="Miller W.G."/>
            <person name="Yee E."/>
            <person name="Chapman M.H."/>
            <person name="Huynh S."/>
            <person name="Bono J.L."/>
            <person name="On S.L.W."/>
            <person name="StLeger J."/>
            <person name="Foster G."/>
            <person name="Parker C.T."/>
        </authorList>
    </citation>
    <scope>NUCLEOTIDE SEQUENCE [LARGE SCALE GENOMIC DNA]</scope>
    <source>
        <strain evidence="8 9">ATCC 33238</strain>
    </source>
</reference>
<dbReference type="InterPro" id="IPR053876">
    <property type="entry name" value="Phage_int_M"/>
</dbReference>
<evidence type="ECO:0000313" key="9">
    <source>
        <dbReference type="Proteomes" id="UP000502377"/>
    </source>
</evidence>